<accession>E6U3S6</accession>
<dbReference type="Proteomes" id="UP000001551">
    <property type="component" value="Chromosome"/>
</dbReference>
<dbReference type="PRINTS" id="PR00598">
    <property type="entry name" value="HTHMARR"/>
</dbReference>
<reference evidence="5 6" key="1">
    <citation type="submission" date="2010-12" db="EMBL/GenBank/DDBJ databases">
        <title>Complete sequence of Ethanoligenens harbinense YUAN-3.</title>
        <authorList>
            <person name="Lucas S."/>
            <person name="Copeland A."/>
            <person name="Lapidus A."/>
            <person name="Cheng J.-F."/>
            <person name="Bruce D."/>
            <person name="Goodwin L."/>
            <person name="Pitluck S."/>
            <person name="Chertkov O."/>
            <person name="Misra M."/>
            <person name="Detter J.C."/>
            <person name="Han C."/>
            <person name="Tapia R."/>
            <person name="Land M."/>
            <person name="Hauser L."/>
            <person name="Jeffries C."/>
            <person name="Kyrpides N."/>
            <person name="Ivanova N."/>
            <person name="Mikhailova N."/>
            <person name="Wang A."/>
            <person name="Mouttaki H."/>
            <person name="He Z."/>
            <person name="Zhou J."/>
            <person name="Hemme C.L."/>
            <person name="Woyke T."/>
        </authorList>
    </citation>
    <scope>NUCLEOTIDE SEQUENCE [LARGE SCALE GENOMIC DNA]</scope>
    <source>
        <strain evidence="6">DSM 18485 / JCM 12961 / CGMCC 1.5033 / YUAN-3</strain>
    </source>
</reference>
<keyword evidence="2" id="KW-0238">DNA-binding</keyword>
<dbReference type="PROSITE" id="PS50995">
    <property type="entry name" value="HTH_MARR_2"/>
    <property type="match status" value="1"/>
</dbReference>
<sequence length="140" mass="15860">MKTDNTIFLMGRIGEKANKFLVKELAKIGLSGLAPSHGDVIANLFKYKEITMSQLSDAIYRDPSTVTALVSKLKRMGYVRTRKDSADTRVTYVSLTDEGKALEPHFQRISLELYQLEYQGVTQEEKETLHTLLSKINTNF</sequence>
<dbReference type="Pfam" id="PF01047">
    <property type="entry name" value="MarR"/>
    <property type="match status" value="1"/>
</dbReference>
<evidence type="ECO:0000256" key="3">
    <source>
        <dbReference type="ARBA" id="ARBA00023163"/>
    </source>
</evidence>
<evidence type="ECO:0000313" key="6">
    <source>
        <dbReference type="Proteomes" id="UP000001551"/>
    </source>
</evidence>
<keyword evidence="3" id="KW-0804">Transcription</keyword>
<protein>
    <submittedName>
        <fullName evidence="5">Transcriptional regulator, MarR family</fullName>
    </submittedName>
</protein>
<dbReference type="GO" id="GO:0003700">
    <property type="term" value="F:DNA-binding transcription factor activity"/>
    <property type="evidence" value="ECO:0007669"/>
    <property type="project" value="InterPro"/>
</dbReference>
<organism evidence="5 6">
    <name type="scientific">Ethanoligenens harbinense (strain DSM 18485 / JCM 12961 / CGMCC 1.5033 / YUAN-3)</name>
    <dbReference type="NCBI Taxonomy" id="663278"/>
    <lineage>
        <taxon>Bacteria</taxon>
        <taxon>Bacillati</taxon>
        <taxon>Bacillota</taxon>
        <taxon>Clostridia</taxon>
        <taxon>Eubacteriales</taxon>
        <taxon>Oscillospiraceae</taxon>
        <taxon>Ethanoligenens</taxon>
    </lineage>
</organism>
<dbReference type="InterPro" id="IPR036390">
    <property type="entry name" value="WH_DNA-bd_sf"/>
</dbReference>
<dbReference type="PANTHER" id="PTHR42756">
    <property type="entry name" value="TRANSCRIPTIONAL REGULATOR, MARR"/>
    <property type="match status" value="1"/>
</dbReference>
<evidence type="ECO:0000256" key="1">
    <source>
        <dbReference type="ARBA" id="ARBA00023015"/>
    </source>
</evidence>
<dbReference type="PANTHER" id="PTHR42756:SF1">
    <property type="entry name" value="TRANSCRIPTIONAL REPRESSOR OF EMRAB OPERON"/>
    <property type="match status" value="1"/>
</dbReference>
<name>E6U3S6_ETHHY</name>
<dbReference type="SMART" id="SM00347">
    <property type="entry name" value="HTH_MARR"/>
    <property type="match status" value="1"/>
</dbReference>
<dbReference type="InterPro" id="IPR036388">
    <property type="entry name" value="WH-like_DNA-bd_sf"/>
</dbReference>
<dbReference type="Gene3D" id="1.10.10.10">
    <property type="entry name" value="Winged helix-like DNA-binding domain superfamily/Winged helix DNA-binding domain"/>
    <property type="match status" value="1"/>
</dbReference>
<dbReference type="AlphaFoldDB" id="E6U3S6"/>
<dbReference type="EMBL" id="CP002400">
    <property type="protein sequence ID" value="ADU26493.1"/>
    <property type="molecule type" value="Genomic_DNA"/>
</dbReference>
<dbReference type="eggNOG" id="COG1846">
    <property type="taxonomic scope" value="Bacteria"/>
</dbReference>
<keyword evidence="1" id="KW-0805">Transcription regulation</keyword>
<dbReference type="SUPFAM" id="SSF46785">
    <property type="entry name" value="Winged helix' DNA-binding domain"/>
    <property type="match status" value="1"/>
</dbReference>
<evidence type="ECO:0000259" key="4">
    <source>
        <dbReference type="PROSITE" id="PS50995"/>
    </source>
</evidence>
<gene>
    <name evidence="5" type="ordered locus">Ethha_0934</name>
</gene>
<feature type="domain" description="HTH marR-type" evidence="4">
    <location>
        <begin position="3"/>
        <end position="138"/>
    </location>
</feature>
<dbReference type="KEGG" id="eha:Ethha_0934"/>
<dbReference type="STRING" id="663278.Ethha_0934"/>
<dbReference type="GO" id="GO:0003677">
    <property type="term" value="F:DNA binding"/>
    <property type="evidence" value="ECO:0007669"/>
    <property type="project" value="UniProtKB-KW"/>
</dbReference>
<keyword evidence="6" id="KW-1185">Reference proteome</keyword>
<dbReference type="InterPro" id="IPR000835">
    <property type="entry name" value="HTH_MarR-typ"/>
</dbReference>
<proteinExistence type="predicted"/>
<evidence type="ECO:0000256" key="2">
    <source>
        <dbReference type="ARBA" id="ARBA00023125"/>
    </source>
</evidence>
<evidence type="ECO:0000313" key="5">
    <source>
        <dbReference type="EMBL" id="ADU26493.1"/>
    </source>
</evidence>
<dbReference type="HOGENOM" id="CLU_083287_18_3_9"/>